<keyword evidence="9" id="KW-0325">Glycoprotein</keyword>
<dbReference type="InterPro" id="IPR006201">
    <property type="entry name" value="Neur_channel"/>
</dbReference>
<evidence type="ECO:0000256" key="7">
    <source>
        <dbReference type="ARBA" id="ARBA00023136"/>
    </source>
</evidence>
<evidence type="ECO:0000256" key="9">
    <source>
        <dbReference type="ARBA" id="ARBA00023180"/>
    </source>
</evidence>
<dbReference type="Proteomes" id="UP000747542">
    <property type="component" value="Unassembled WGS sequence"/>
</dbReference>
<keyword evidence="4" id="KW-0479">Metal-binding</keyword>
<dbReference type="SUPFAM" id="SSF90112">
    <property type="entry name" value="Neurotransmitter-gated ion-channel transmembrane pore"/>
    <property type="match status" value="1"/>
</dbReference>
<comment type="subcellular location">
    <subcellularLocation>
        <location evidence="2">Membrane</location>
        <topology evidence="2">Multi-pass membrane protein</topology>
    </subcellularLocation>
</comment>
<evidence type="ECO:0000256" key="8">
    <source>
        <dbReference type="ARBA" id="ARBA00023157"/>
    </source>
</evidence>
<evidence type="ECO:0000259" key="14">
    <source>
        <dbReference type="PROSITE" id="PS51828"/>
    </source>
</evidence>
<feature type="domain" description="Pentraxin (PTX)" evidence="14">
    <location>
        <begin position="24"/>
        <end position="236"/>
    </location>
</feature>
<dbReference type="InterPro" id="IPR038050">
    <property type="entry name" value="Neuro_actylchol_rec"/>
</dbReference>
<dbReference type="GO" id="GO:0005230">
    <property type="term" value="F:extracellular ligand-gated monoatomic ion channel activity"/>
    <property type="evidence" value="ECO:0007669"/>
    <property type="project" value="InterPro"/>
</dbReference>
<comment type="cofactor">
    <cofactor evidence="1">
        <name>Ca(2+)</name>
        <dbReference type="ChEBI" id="CHEBI:29108"/>
    </cofactor>
</comment>
<dbReference type="PRINTS" id="PR00252">
    <property type="entry name" value="NRIONCHANNEL"/>
</dbReference>
<dbReference type="Gene3D" id="1.20.58.390">
    <property type="entry name" value="Neurotransmitter-gated ion-channel transmembrane domain"/>
    <property type="match status" value="1"/>
</dbReference>
<dbReference type="InterPro" id="IPR036719">
    <property type="entry name" value="Neuro-gated_channel_TM_sf"/>
</dbReference>
<dbReference type="Pfam" id="PF00354">
    <property type="entry name" value="Pentaxin"/>
    <property type="match status" value="1"/>
</dbReference>
<dbReference type="SUPFAM" id="SSF49899">
    <property type="entry name" value="Concanavalin A-like lectins/glucanases"/>
    <property type="match status" value="1"/>
</dbReference>
<dbReference type="GO" id="GO:0004888">
    <property type="term" value="F:transmembrane signaling receptor activity"/>
    <property type="evidence" value="ECO:0007669"/>
    <property type="project" value="InterPro"/>
</dbReference>
<keyword evidence="12" id="KW-0813">Transport</keyword>
<keyword evidence="6 12" id="KW-1133">Transmembrane helix</keyword>
<dbReference type="InterPro" id="IPR001759">
    <property type="entry name" value="PTX_dom"/>
</dbReference>
<keyword evidence="12" id="KW-0406">Ion transport</keyword>
<comment type="caution">
    <text evidence="11 12">Lacks conserved residue(s) required for the propagation of feature annotation.</text>
</comment>
<dbReference type="SMART" id="SM00159">
    <property type="entry name" value="PTX"/>
    <property type="match status" value="1"/>
</dbReference>
<name>A0A8J5J6V1_HOMAM</name>
<dbReference type="Gene3D" id="4.10.400.10">
    <property type="entry name" value="Low-density Lipoprotein Receptor"/>
    <property type="match status" value="1"/>
</dbReference>
<keyword evidence="13" id="KW-0732">Signal</keyword>
<keyword evidence="7 12" id="KW-0472">Membrane</keyword>
<dbReference type="GO" id="GO:0016020">
    <property type="term" value="C:membrane"/>
    <property type="evidence" value="ECO:0007669"/>
    <property type="project" value="UniProtKB-SubCell"/>
</dbReference>
<dbReference type="PROSITE" id="PS50068">
    <property type="entry name" value="LDLRA_2"/>
    <property type="match status" value="1"/>
</dbReference>
<dbReference type="SUPFAM" id="SSF57424">
    <property type="entry name" value="LDL receptor-like module"/>
    <property type="match status" value="1"/>
</dbReference>
<dbReference type="InterPro" id="IPR013320">
    <property type="entry name" value="ConA-like_dom_sf"/>
</dbReference>
<evidence type="ECO:0000256" key="4">
    <source>
        <dbReference type="ARBA" id="ARBA00022723"/>
    </source>
</evidence>
<dbReference type="InterPro" id="IPR036055">
    <property type="entry name" value="LDL_receptor-like_sf"/>
</dbReference>
<keyword evidence="12" id="KW-0407">Ion channel</keyword>
<organism evidence="15 16">
    <name type="scientific">Homarus americanus</name>
    <name type="common">American lobster</name>
    <dbReference type="NCBI Taxonomy" id="6706"/>
    <lineage>
        <taxon>Eukaryota</taxon>
        <taxon>Metazoa</taxon>
        <taxon>Ecdysozoa</taxon>
        <taxon>Arthropoda</taxon>
        <taxon>Crustacea</taxon>
        <taxon>Multicrustacea</taxon>
        <taxon>Malacostraca</taxon>
        <taxon>Eumalacostraca</taxon>
        <taxon>Eucarida</taxon>
        <taxon>Decapoda</taxon>
        <taxon>Pleocyemata</taxon>
        <taxon>Astacidea</taxon>
        <taxon>Nephropoidea</taxon>
        <taxon>Nephropidae</taxon>
        <taxon>Homarus</taxon>
    </lineage>
</organism>
<dbReference type="AlphaFoldDB" id="A0A8J5J6V1"/>
<dbReference type="EMBL" id="JAHLQT010045864">
    <property type="protein sequence ID" value="KAG7153977.1"/>
    <property type="molecule type" value="Genomic_DNA"/>
</dbReference>
<evidence type="ECO:0000313" key="15">
    <source>
        <dbReference type="EMBL" id="KAG7153977.1"/>
    </source>
</evidence>
<evidence type="ECO:0000256" key="12">
    <source>
        <dbReference type="RuleBase" id="RU000687"/>
    </source>
</evidence>
<dbReference type="InterPro" id="IPR023415">
    <property type="entry name" value="LDLR_class-A_CS"/>
</dbReference>
<dbReference type="CDD" id="cd00112">
    <property type="entry name" value="LDLa"/>
    <property type="match status" value="1"/>
</dbReference>
<reference evidence="15" key="1">
    <citation type="journal article" date="2021" name="Sci. Adv.">
        <title>The American lobster genome reveals insights on longevity, neural, and immune adaptations.</title>
        <authorList>
            <person name="Polinski J.M."/>
            <person name="Zimin A.V."/>
            <person name="Clark K.F."/>
            <person name="Kohn A.B."/>
            <person name="Sadowski N."/>
            <person name="Timp W."/>
            <person name="Ptitsyn A."/>
            <person name="Khanna P."/>
            <person name="Romanova D.Y."/>
            <person name="Williams P."/>
            <person name="Greenwood S.J."/>
            <person name="Moroz L.L."/>
            <person name="Walt D.R."/>
            <person name="Bodnar A.G."/>
        </authorList>
    </citation>
    <scope>NUCLEOTIDE SEQUENCE</scope>
    <source>
        <strain evidence="15">GMGI-L3</strain>
    </source>
</reference>
<feature type="chain" id="PRO_5035209229" evidence="13">
    <location>
        <begin position="16"/>
        <end position="607"/>
    </location>
</feature>
<comment type="similarity">
    <text evidence="12">Belongs to the ligand-gated ion channel (TC 1.A.9) family.</text>
</comment>
<dbReference type="InterPro" id="IPR006202">
    <property type="entry name" value="Neur_chan_lig-bd"/>
</dbReference>
<dbReference type="Gene3D" id="2.70.170.10">
    <property type="entry name" value="Neurotransmitter-gated ion-channel ligand-binding domain"/>
    <property type="match status" value="1"/>
</dbReference>
<feature type="signal peptide" evidence="13">
    <location>
        <begin position="1"/>
        <end position="15"/>
    </location>
</feature>
<dbReference type="Gene3D" id="2.60.120.200">
    <property type="match status" value="1"/>
</dbReference>
<dbReference type="InterPro" id="IPR036734">
    <property type="entry name" value="Neur_chan_lig-bd_sf"/>
</dbReference>
<dbReference type="PROSITE" id="PS51828">
    <property type="entry name" value="PTX_2"/>
    <property type="match status" value="1"/>
</dbReference>
<evidence type="ECO:0000313" key="16">
    <source>
        <dbReference type="Proteomes" id="UP000747542"/>
    </source>
</evidence>
<evidence type="ECO:0000256" key="3">
    <source>
        <dbReference type="ARBA" id="ARBA00022692"/>
    </source>
</evidence>
<protein>
    <submittedName>
        <fullName evidence="15">Gamma-aminobutyric acid receptor subunit alpha-4-like</fullName>
    </submittedName>
</protein>
<keyword evidence="3 12" id="KW-0812">Transmembrane</keyword>
<dbReference type="Pfam" id="PF02931">
    <property type="entry name" value="Neur_chan_LBD"/>
    <property type="match status" value="1"/>
</dbReference>
<dbReference type="Pfam" id="PF00057">
    <property type="entry name" value="Ldl_recept_a"/>
    <property type="match status" value="1"/>
</dbReference>
<dbReference type="PANTHER" id="PTHR19277:SF125">
    <property type="entry name" value="B6"/>
    <property type="match status" value="1"/>
</dbReference>
<evidence type="ECO:0000256" key="11">
    <source>
        <dbReference type="PROSITE-ProRule" id="PRU01172"/>
    </source>
</evidence>
<accession>A0A8J5J6V1</accession>
<dbReference type="SUPFAM" id="SSF63712">
    <property type="entry name" value="Nicotinic receptor ligand binding domain-like"/>
    <property type="match status" value="1"/>
</dbReference>
<dbReference type="PROSITE" id="PS00236">
    <property type="entry name" value="NEUROTR_ION_CHANNEL"/>
    <property type="match status" value="1"/>
</dbReference>
<evidence type="ECO:0000256" key="5">
    <source>
        <dbReference type="ARBA" id="ARBA00022837"/>
    </source>
</evidence>
<dbReference type="InterPro" id="IPR002172">
    <property type="entry name" value="LDrepeatLR_classA_rpt"/>
</dbReference>
<sequence>MGVVMVVMVVVVAAAEPISWTGNTKRGLSFQSENLPTDDSYASLYLTSNMTSTADLSMCVWVKVLHFKESSSYLLSYATSDLNNNEMNLAIKPSQLMIAIGGTYLHQKKTPLTYLPDVWYHICFVTSQQDSRGTFYLNGKKSTSFKLPKRDILLNGSLTLGQEADKVNGGYQAQQSFSGIITGFNMYSRQLRGEEVEALAGCEVEEVEGDLVGWRTAVWSVNGDVTQVDLSVEEYCTPERGFTKYYISFDGNHTWSLINMWSSEAVATYFTYESDLPLGRRDWRTTADFQLCDKPAGEKHLLSLSACYDHEYTCDEGTCINLTQRCDLRVDCPDNTDETGCDKLSRPPEYLHSLPPPGVELGPLSLNTSVTLKGFSQVDIRDMKLTVDFSIIITWFDLRLRYKNLKDLSDLNFIQPSLVWTPSLELVNADFPNTYKTAAVLTVVRQSPPEEDDPRLPAHDELYEGSKNPLRLNQKFNAPFSCTMDLRNFPFDNQHCSLLLRLTSARSDFLRWHKMTVDYPGEVLLTEYEVGKFSIDRQTIDEYSVARVKINFSRRYGYYLLSAYLPTVMLMIISYASLYCKRESRDLRVMMALTTLLVLYALYQQTL</sequence>
<keyword evidence="16" id="KW-1185">Reference proteome</keyword>
<evidence type="ECO:0000256" key="6">
    <source>
        <dbReference type="ARBA" id="ARBA00022989"/>
    </source>
</evidence>
<feature type="transmembrane region" description="Helical" evidence="12">
    <location>
        <begin position="587"/>
        <end position="603"/>
    </location>
</feature>
<evidence type="ECO:0000256" key="13">
    <source>
        <dbReference type="SAM" id="SignalP"/>
    </source>
</evidence>
<dbReference type="InterPro" id="IPR051360">
    <property type="entry name" value="Neuronal_Pentraxin_Related"/>
</dbReference>
<keyword evidence="5" id="KW-0106">Calcium</keyword>
<feature type="disulfide bond" evidence="10">
    <location>
        <begin position="314"/>
        <end position="332"/>
    </location>
</feature>
<keyword evidence="15" id="KW-0675">Receptor</keyword>
<proteinExistence type="inferred from homology"/>
<dbReference type="GO" id="GO:0046872">
    <property type="term" value="F:metal ion binding"/>
    <property type="evidence" value="ECO:0007669"/>
    <property type="project" value="UniProtKB-KW"/>
</dbReference>
<evidence type="ECO:0000256" key="10">
    <source>
        <dbReference type="PROSITE-ProRule" id="PRU00124"/>
    </source>
</evidence>
<gene>
    <name evidence="15" type="primary">Gabra4-L</name>
    <name evidence="15" type="ORF">Hamer_G022333</name>
</gene>
<comment type="caution">
    <text evidence="15">The sequence shown here is derived from an EMBL/GenBank/DDBJ whole genome shotgun (WGS) entry which is preliminary data.</text>
</comment>
<dbReference type="InterPro" id="IPR018000">
    <property type="entry name" value="Neurotransmitter_ion_chnl_CS"/>
</dbReference>
<evidence type="ECO:0000256" key="2">
    <source>
        <dbReference type="ARBA" id="ARBA00004141"/>
    </source>
</evidence>
<feature type="transmembrane region" description="Helical" evidence="12">
    <location>
        <begin position="556"/>
        <end position="580"/>
    </location>
</feature>
<dbReference type="SMART" id="SM00192">
    <property type="entry name" value="LDLa"/>
    <property type="match status" value="1"/>
</dbReference>
<keyword evidence="8 10" id="KW-1015">Disulfide bond</keyword>
<dbReference type="PANTHER" id="PTHR19277">
    <property type="entry name" value="PENTRAXIN"/>
    <property type="match status" value="1"/>
</dbReference>
<feature type="disulfide bond" evidence="10">
    <location>
        <begin position="307"/>
        <end position="319"/>
    </location>
</feature>
<dbReference type="PROSITE" id="PS01209">
    <property type="entry name" value="LDLRA_1"/>
    <property type="match status" value="1"/>
</dbReference>
<feature type="disulfide bond" evidence="10">
    <location>
        <begin position="326"/>
        <end position="341"/>
    </location>
</feature>
<evidence type="ECO:0000256" key="1">
    <source>
        <dbReference type="ARBA" id="ARBA00001913"/>
    </source>
</evidence>